<dbReference type="PANTHER" id="PTHR33734">
    <property type="entry name" value="LYSM DOMAIN-CONTAINING GPI-ANCHORED PROTEIN 2"/>
    <property type="match status" value="1"/>
</dbReference>
<reference evidence="2" key="1">
    <citation type="submission" date="2016-05" db="EMBL/GenBank/DDBJ databases">
        <title>Lichen genome sequencing reveals its rich biosynthetic potential.</title>
        <authorList>
            <person name="Bertrand R.L."/>
            <person name="Abdel-Hameed M."/>
            <person name="Sorensen J.L."/>
        </authorList>
    </citation>
    <scope>NUCLEOTIDE SEQUENCE</scope>
</reference>
<dbReference type="EMBL" id="KX264271">
    <property type="protein sequence ID" value="ANM86527.1"/>
    <property type="molecule type" value="Genomic_DNA"/>
</dbReference>
<proteinExistence type="predicted"/>
<dbReference type="GO" id="GO:0016787">
    <property type="term" value="F:hydrolase activity"/>
    <property type="evidence" value="ECO:0007669"/>
    <property type="project" value="UniProtKB-KW"/>
</dbReference>
<evidence type="ECO:0000313" key="2">
    <source>
        <dbReference type="EMBL" id="ANM86527.1"/>
    </source>
</evidence>
<dbReference type="PANTHER" id="PTHR33734:SF22">
    <property type="entry name" value="MEMBRANE-BOUND LYTIC MUREIN TRANSGLYCOSYLASE D"/>
    <property type="match status" value="1"/>
</dbReference>
<dbReference type="SMART" id="SM00257">
    <property type="entry name" value="LysM"/>
    <property type="match status" value="1"/>
</dbReference>
<sequence length="251" mass="26629">MATYTIKAGDTLSSIASELGTNVQTLENLNPGVNPDNLQIGQVINVPTGPVPEPQPTSNGYVPFSGPASNFPDQSTWADYQSLWDFNSSIMPSIGFSGLEDVSTSVDIIGTWIPSIASESGVDARVILCIIMQESGGNVLVHSTNSPGPNSVNNTGIMQAHDGVSGVTLEQEPWPVPVTSIGQMIRDGTEGTATGPGLMQLFQKWGNWYEAAREYNSGQVDVTNLSNGSGATDSYVSDVANRLLNHVWPNM</sequence>
<dbReference type="Pfam" id="PF01464">
    <property type="entry name" value="SLT"/>
    <property type="match status" value="1"/>
</dbReference>
<feature type="domain" description="LysM" evidence="1">
    <location>
        <begin position="2"/>
        <end position="46"/>
    </location>
</feature>
<dbReference type="CDD" id="cd00118">
    <property type="entry name" value="LysM"/>
    <property type="match status" value="1"/>
</dbReference>
<dbReference type="Gene3D" id="3.10.350.10">
    <property type="entry name" value="LysM domain"/>
    <property type="match status" value="1"/>
</dbReference>
<dbReference type="EMBL" id="MG777508">
    <property type="protein sequence ID" value="AUW31369.1"/>
    <property type="molecule type" value="Genomic_DNA"/>
</dbReference>
<dbReference type="InterPro" id="IPR018392">
    <property type="entry name" value="LysM"/>
</dbReference>
<dbReference type="Gene3D" id="1.10.530.10">
    <property type="match status" value="1"/>
</dbReference>
<dbReference type="PROSITE" id="PS51782">
    <property type="entry name" value="LYSM"/>
    <property type="match status" value="1"/>
</dbReference>
<dbReference type="InterPro" id="IPR036779">
    <property type="entry name" value="LysM_dom_sf"/>
</dbReference>
<dbReference type="InterPro" id="IPR008258">
    <property type="entry name" value="Transglycosylase_SLT_dom_1"/>
</dbReference>
<dbReference type="SUPFAM" id="SSF54106">
    <property type="entry name" value="LysM domain"/>
    <property type="match status" value="1"/>
</dbReference>
<protein>
    <submittedName>
        <fullName evidence="2">Putative glycoside hydrolase</fullName>
    </submittedName>
</protein>
<dbReference type="InterPro" id="IPR023346">
    <property type="entry name" value="Lysozyme-like_dom_sf"/>
</dbReference>
<keyword evidence="2" id="KW-0378">Hydrolase</keyword>
<dbReference type="Pfam" id="PF01476">
    <property type="entry name" value="LysM"/>
    <property type="match status" value="1"/>
</dbReference>
<evidence type="ECO:0000313" key="3">
    <source>
        <dbReference type="EMBL" id="AUW31369.1"/>
    </source>
</evidence>
<organism evidence="2">
    <name type="scientific">Cladonia uncialis subsp. uncialis</name>
    <dbReference type="NCBI Taxonomy" id="180999"/>
    <lineage>
        <taxon>Eukaryota</taxon>
        <taxon>Fungi</taxon>
        <taxon>Dikarya</taxon>
        <taxon>Ascomycota</taxon>
        <taxon>Pezizomycotina</taxon>
        <taxon>Lecanoromycetes</taxon>
        <taxon>OSLEUM clade</taxon>
        <taxon>Lecanoromycetidae</taxon>
        <taxon>Lecanorales</taxon>
        <taxon>Lecanorineae</taxon>
        <taxon>Cladoniaceae</taxon>
        <taxon>Cladonia</taxon>
    </lineage>
</organism>
<evidence type="ECO:0000259" key="1">
    <source>
        <dbReference type="PROSITE" id="PS51782"/>
    </source>
</evidence>
<dbReference type="SUPFAM" id="SSF53955">
    <property type="entry name" value="Lysozyme-like"/>
    <property type="match status" value="1"/>
</dbReference>
<name>A0A1Z1C4K6_CLAUC</name>
<reference evidence="3" key="2">
    <citation type="submission" date="2017-12" db="EMBL/GenBank/DDBJ databases">
        <title>Genome Sequencing Reveals a Rich Biosynthetic Potential.</title>
        <authorList>
            <person name="Bertrand R.L."/>
            <person name="Abdel-Hameed M.E."/>
            <person name="Sorensen J.L."/>
        </authorList>
    </citation>
    <scope>NUCLEOTIDE SEQUENCE</scope>
</reference>
<accession>A0A1Z1C4K6</accession>
<dbReference type="AlphaFoldDB" id="A0A1Z1C4K6"/>